<organism evidence="1 2">
    <name type="scientific">Micromonospora sonchi</name>
    <dbReference type="NCBI Taxonomy" id="1763543"/>
    <lineage>
        <taxon>Bacteria</taxon>
        <taxon>Bacillati</taxon>
        <taxon>Actinomycetota</taxon>
        <taxon>Actinomycetes</taxon>
        <taxon>Micromonosporales</taxon>
        <taxon>Micromonosporaceae</taxon>
        <taxon>Micromonospora</taxon>
    </lineage>
</organism>
<dbReference type="AlphaFoldDB" id="A0A917U649"/>
<dbReference type="EMBL" id="BMNB01000025">
    <property type="protein sequence ID" value="GGM55783.1"/>
    <property type="molecule type" value="Genomic_DNA"/>
</dbReference>
<name>A0A917U649_9ACTN</name>
<dbReference type="PANTHER" id="PTHR38479">
    <property type="entry name" value="LMO0824 PROTEIN"/>
    <property type="match status" value="1"/>
</dbReference>
<dbReference type="PANTHER" id="PTHR38479:SF2">
    <property type="entry name" value="WINGED HELIX DNA-BINDING DOMAIN-CONTAINING PROTEIN"/>
    <property type="match status" value="1"/>
</dbReference>
<proteinExistence type="predicted"/>
<gene>
    <name evidence="1" type="ORF">GCM10011608_45790</name>
</gene>
<dbReference type="Proteomes" id="UP000608890">
    <property type="component" value="Unassembled WGS sequence"/>
</dbReference>
<accession>A0A917U649</accession>
<protein>
    <recommendedName>
        <fullName evidence="3">Winged helix DNA-binding domain-containing protein</fullName>
    </recommendedName>
</protein>
<dbReference type="Pfam" id="PF06224">
    <property type="entry name" value="AlkZ-like"/>
    <property type="match status" value="1"/>
</dbReference>
<dbReference type="InterPro" id="IPR009351">
    <property type="entry name" value="AlkZ-like"/>
</dbReference>
<reference evidence="1" key="1">
    <citation type="journal article" date="2014" name="Int. J. Syst. Evol. Microbiol.">
        <title>Complete genome sequence of Corynebacterium casei LMG S-19264T (=DSM 44701T), isolated from a smear-ripened cheese.</title>
        <authorList>
            <consortium name="US DOE Joint Genome Institute (JGI-PGF)"/>
            <person name="Walter F."/>
            <person name="Albersmeier A."/>
            <person name="Kalinowski J."/>
            <person name="Ruckert C."/>
        </authorList>
    </citation>
    <scope>NUCLEOTIDE SEQUENCE</scope>
    <source>
        <strain evidence="1">CGMCC 4.7312</strain>
    </source>
</reference>
<reference evidence="1" key="2">
    <citation type="submission" date="2020-09" db="EMBL/GenBank/DDBJ databases">
        <authorList>
            <person name="Sun Q."/>
            <person name="Zhou Y."/>
        </authorList>
    </citation>
    <scope>NUCLEOTIDE SEQUENCE</scope>
    <source>
        <strain evidence="1">CGMCC 4.7312</strain>
    </source>
</reference>
<comment type="caution">
    <text evidence="1">The sequence shown here is derived from an EMBL/GenBank/DDBJ whole genome shotgun (WGS) entry which is preliminary data.</text>
</comment>
<evidence type="ECO:0000313" key="2">
    <source>
        <dbReference type="Proteomes" id="UP000608890"/>
    </source>
</evidence>
<keyword evidence="2" id="KW-1185">Reference proteome</keyword>
<evidence type="ECO:0000313" key="1">
    <source>
        <dbReference type="EMBL" id="GGM55783.1"/>
    </source>
</evidence>
<evidence type="ECO:0008006" key="3">
    <source>
        <dbReference type="Google" id="ProtNLM"/>
    </source>
</evidence>
<sequence>MLDDQPIPVLPRLSWPDVWGRRLDRHGLSAAVYDRPADAVAAMCGAHAQVLSAAEVSIGLRVAGATRDDVRTALWGERSLVKTFGPRGTVHLLPARELPLWTGALGALPPARNSMPADARLAPDQIDQVVAALAEALADAELTIDELTAAVAARTGPWAADPVVPAFGSMWPRWRQAMHLAAHRGALCFGPNRGRKVTYTSPQRWLPGFQPAPAPGALADLIRRYLHAYGPATPQQFAQWLSAPRRWAAQLFDSLADELQQVDLAGTVAWVPAGDTASAAEPPYGVRLLPYFDAYTVGCHPREQLFPGPAAQRALSGGQAGNFPVLLIDGTVAGVWHHRRCGPKLAITVEPLTPLTVSERRDLEDQAERIGRVLEGRPQLTIGTVIQGGHA</sequence>